<keyword evidence="5 6" id="KW-0539">Nucleus</keyword>
<dbReference type="InterPro" id="IPR007185">
    <property type="entry name" value="DNA_pol_a/d/e_bsu"/>
</dbReference>
<evidence type="ECO:0000256" key="5">
    <source>
        <dbReference type="ARBA" id="ARBA00023242"/>
    </source>
</evidence>
<feature type="domain" description="DNA polymerase epsilon subunit B N-terminal" evidence="8">
    <location>
        <begin position="6"/>
        <end position="74"/>
    </location>
</feature>
<evidence type="ECO:0000256" key="6">
    <source>
        <dbReference type="PIRNR" id="PIRNR000799"/>
    </source>
</evidence>
<dbReference type="Gene3D" id="1.10.8.60">
    <property type="match status" value="1"/>
</dbReference>
<sequence>MSEIPKIKAQIVSRFNISGYQIRSDASIFLAQFIAPMPDAERKRWLASITGHVQGQGLDLPVVEKRHIELAIKEASNTGLEDNESVFSVINAFDVPKFRYCEEKRKFLPVSGGGGGCRRDLLPGPDAKAEYIRDRYMMLWQKTSRHEMFNATRDGMVGNSVKRLTLRKIETLLATSKMNEVVILGLLTQLTEGKFYLEDPTGVVPIDLSETVFSSGLFCEGCFVLACGKYRDGTLKVEEMGFPVSELASSSRAYFGTANTWGRRSRTLLKASRNLAELEKTNREDSIVFLSDCWLDNPVVLDKLKMLLQGYNEFPPVAIVLMGPFSKMTEDPYSLKGRFAALGEILAGCEGLKMQTELVLVPSCDDPTAANILPRPPLPECLVTDLKKRYPRITLATNPCRLQYCTQQIVVFRMDLVTKLCRNTIHFPKSGQLEDHFARTLISQGTLAPLHPIALPVHWNHDAALALYPLPDLVVVGDPSQGFQVTEQECTVLNAGSFPKSKFAFKVYIPSTRTVEDSQIPDD</sequence>
<organism evidence="9">
    <name type="scientific">Culex tarsalis</name>
    <name type="common">Encephalitis mosquito</name>
    <dbReference type="NCBI Taxonomy" id="7177"/>
    <lineage>
        <taxon>Eukaryota</taxon>
        <taxon>Metazoa</taxon>
        <taxon>Ecdysozoa</taxon>
        <taxon>Arthropoda</taxon>
        <taxon>Hexapoda</taxon>
        <taxon>Insecta</taxon>
        <taxon>Pterygota</taxon>
        <taxon>Neoptera</taxon>
        <taxon>Endopterygota</taxon>
        <taxon>Diptera</taxon>
        <taxon>Nematocera</taxon>
        <taxon>Culicoidea</taxon>
        <taxon>Culicidae</taxon>
        <taxon>Culicinae</taxon>
        <taxon>Culicini</taxon>
        <taxon>Culex</taxon>
        <taxon>Culex</taxon>
    </lineage>
</organism>
<keyword evidence="3 6" id="KW-0235">DNA replication</keyword>
<dbReference type="InterPro" id="IPR024639">
    <property type="entry name" value="DNA_pol_e_bsu_N"/>
</dbReference>
<dbReference type="Pfam" id="PF04042">
    <property type="entry name" value="DNA_pol_E_B"/>
    <property type="match status" value="1"/>
</dbReference>
<dbReference type="AlphaFoldDB" id="A0A1Q3EVR8"/>
<evidence type="ECO:0000259" key="8">
    <source>
        <dbReference type="Pfam" id="PF12213"/>
    </source>
</evidence>
<dbReference type="GO" id="GO:0006261">
    <property type="term" value="P:DNA-templated DNA replication"/>
    <property type="evidence" value="ECO:0007669"/>
    <property type="project" value="InterPro"/>
</dbReference>
<evidence type="ECO:0000256" key="2">
    <source>
        <dbReference type="ARBA" id="ARBA00009560"/>
    </source>
</evidence>
<name>A0A1Q3EVR8_CULTA</name>
<feature type="domain" description="DNA polymerase alpha/delta/epsilon subunit B" evidence="7">
    <location>
        <begin position="287"/>
        <end position="483"/>
    </location>
</feature>
<dbReference type="PANTHER" id="PTHR12708">
    <property type="entry name" value="DNA POLYMERASE EPSILON SUBUNIT B"/>
    <property type="match status" value="1"/>
</dbReference>
<dbReference type="PANTHER" id="PTHR12708:SF0">
    <property type="entry name" value="DNA POLYMERASE EPSILON SUBUNIT 2"/>
    <property type="match status" value="1"/>
</dbReference>
<evidence type="ECO:0000256" key="4">
    <source>
        <dbReference type="ARBA" id="ARBA00023125"/>
    </source>
</evidence>
<evidence type="ECO:0000259" key="7">
    <source>
        <dbReference type="Pfam" id="PF04042"/>
    </source>
</evidence>
<dbReference type="EMBL" id="GFDL01015653">
    <property type="protein sequence ID" value="JAV19392.1"/>
    <property type="molecule type" value="Transcribed_RNA"/>
</dbReference>
<reference evidence="9" key="1">
    <citation type="submission" date="2017-01" db="EMBL/GenBank/DDBJ databases">
        <title>A deep insight into the sialotranscriptome of adult male and female Cluex tarsalis mosquitoes.</title>
        <authorList>
            <person name="Ribeiro J.M."/>
            <person name="Moreira F."/>
            <person name="Bernard K.A."/>
            <person name="Calvo E."/>
        </authorList>
    </citation>
    <scope>NUCLEOTIDE SEQUENCE</scope>
    <source>
        <strain evidence="9">Kern County</strain>
        <tissue evidence="9">Salivary glands</tissue>
    </source>
</reference>
<dbReference type="PIRSF" id="PIRSF000799">
    <property type="entry name" value="DNA_pol_eps_2"/>
    <property type="match status" value="1"/>
</dbReference>
<evidence type="ECO:0000256" key="1">
    <source>
        <dbReference type="ARBA" id="ARBA00004123"/>
    </source>
</evidence>
<protein>
    <recommendedName>
        <fullName evidence="6">DNA polymerase epsilon subunit</fullName>
    </recommendedName>
    <alternativeName>
        <fullName evidence="6">DNA polymerase II subunit 2</fullName>
    </alternativeName>
</protein>
<accession>A0A1Q3EVR8</accession>
<evidence type="ECO:0000256" key="3">
    <source>
        <dbReference type="ARBA" id="ARBA00022705"/>
    </source>
</evidence>
<dbReference type="GO" id="GO:0008622">
    <property type="term" value="C:epsilon DNA polymerase complex"/>
    <property type="evidence" value="ECO:0007669"/>
    <property type="project" value="UniProtKB-UniRule"/>
</dbReference>
<comment type="similarity">
    <text evidence="2 6">Belongs to the DNA polymerase epsilon subunit B family.</text>
</comment>
<dbReference type="Pfam" id="PF12213">
    <property type="entry name" value="Dpoe2NT"/>
    <property type="match status" value="1"/>
</dbReference>
<dbReference type="GO" id="GO:0042276">
    <property type="term" value="P:error-prone translesion synthesis"/>
    <property type="evidence" value="ECO:0007669"/>
    <property type="project" value="TreeGrafter"/>
</dbReference>
<comment type="function">
    <text evidence="6">Participates in DNA repair and in chromosomal DNA replication.</text>
</comment>
<proteinExistence type="inferred from homology"/>
<dbReference type="GO" id="GO:0003677">
    <property type="term" value="F:DNA binding"/>
    <property type="evidence" value="ECO:0007669"/>
    <property type="project" value="UniProtKB-UniRule"/>
</dbReference>
<keyword evidence="4 6" id="KW-0238">DNA-binding</keyword>
<evidence type="ECO:0000313" key="9">
    <source>
        <dbReference type="EMBL" id="JAV19392.1"/>
    </source>
</evidence>
<dbReference type="Gene3D" id="3.60.21.60">
    <property type="match status" value="1"/>
</dbReference>
<comment type="subcellular location">
    <subcellularLocation>
        <location evidence="1 6">Nucleus</location>
    </subcellularLocation>
</comment>
<dbReference type="InterPro" id="IPR016266">
    <property type="entry name" value="POLE2"/>
</dbReference>